<dbReference type="PROSITE" id="PS51085">
    <property type="entry name" value="2FE2S_FER_2"/>
    <property type="match status" value="1"/>
</dbReference>
<evidence type="ECO:0000259" key="9">
    <source>
        <dbReference type="PROSITE" id="PS51085"/>
    </source>
</evidence>
<dbReference type="HOGENOM" id="CLU_810045_0_0_1"/>
<dbReference type="GO" id="GO:0046872">
    <property type="term" value="F:metal ion binding"/>
    <property type="evidence" value="ECO:0007669"/>
    <property type="project" value="UniProtKB-KW"/>
</dbReference>
<dbReference type="GO" id="GO:0009055">
    <property type="term" value="F:electron transfer activity"/>
    <property type="evidence" value="ECO:0007669"/>
    <property type="project" value="TreeGrafter"/>
</dbReference>
<dbReference type="InterPro" id="IPR001041">
    <property type="entry name" value="2Fe-2S_ferredoxin-type"/>
</dbReference>
<dbReference type="InterPro" id="IPR001055">
    <property type="entry name" value="Adrenodoxin-like"/>
</dbReference>
<keyword evidence="5" id="KW-0411">Iron-sulfur</keyword>
<comment type="cofactor">
    <cofactor evidence="6">
        <name>[2Fe-2S] cluster</name>
        <dbReference type="ChEBI" id="CHEBI:190135"/>
    </cofactor>
</comment>
<evidence type="ECO:0000313" key="10">
    <source>
        <dbReference type="EMBL" id="EEC46643.1"/>
    </source>
</evidence>
<sequence>MRQLSLSPLLLLTYAGVSFSLHPTLLPARTRRSAFKFRTTAPIPVQHFSRISLSATDDDDQSAESPDKSGEATPIDVDQDDRLYRIRLPRAAGIEWGTDLSFAFVYVRGLEPAQPADIAGVEVRDQLCELQAVQEGSSPVPLIGAPFDYVMEAFATLDKTVTTVDLVFFRGAKEELKALCAGTAVTKEPETITVTVIENKGANNERKRTLTAPVGVNVRELCVDNGINVYQSVTRWTNCKGKQLCGTCIVNVSDGAIQTNRKSMDEDSTLRENPDSYRLSCVTFAYGDVTIETFPPVQASQWTR</sequence>
<name>B7G4M9_PHATC</name>
<accession>B7G4M9</accession>
<dbReference type="RefSeq" id="XP_002182103.1">
    <property type="nucleotide sequence ID" value="XM_002182067.1"/>
</dbReference>
<evidence type="ECO:0000256" key="3">
    <source>
        <dbReference type="ARBA" id="ARBA00022723"/>
    </source>
</evidence>
<dbReference type="STRING" id="556484.B7G4M9"/>
<evidence type="ECO:0000256" key="2">
    <source>
        <dbReference type="ARBA" id="ARBA00022714"/>
    </source>
</evidence>
<dbReference type="PANTHER" id="PTHR23426:SF65">
    <property type="entry name" value="FERREDOXIN-2, MITOCHONDRIAL"/>
    <property type="match status" value="1"/>
</dbReference>
<feature type="signal peptide" evidence="8">
    <location>
        <begin position="1"/>
        <end position="20"/>
    </location>
</feature>
<organism evidence="10 11">
    <name type="scientific">Phaeodactylum tricornutum (strain CCAP 1055/1)</name>
    <dbReference type="NCBI Taxonomy" id="556484"/>
    <lineage>
        <taxon>Eukaryota</taxon>
        <taxon>Sar</taxon>
        <taxon>Stramenopiles</taxon>
        <taxon>Ochrophyta</taxon>
        <taxon>Bacillariophyta</taxon>
        <taxon>Bacillariophyceae</taxon>
        <taxon>Bacillariophycidae</taxon>
        <taxon>Naviculales</taxon>
        <taxon>Phaeodactylaceae</taxon>
        <taxon>Phaeodactylum</taxon>
    </lineage>
</organism>
<dbReference type="OrthoDB" id="5987010at2759"/>
<feature type="domain" description="2Fe-2S ferredoxin-type" evidence="9">
    <location>
        <begin position="192"/>
        <end position="297"/>
    </location>
</feature>
<evidence type="ECO:0000313" key="11">
    <source>
        <dbReference type="Proteomes" id="UP000000759"/>
    </source>
</evidence>
<keyword evidence="8" id="KW-0732">Signal</keyword>
<dbReference type="Proteomes" id="UP000000759">
    <property type="component" value="Chromosome 14"/>
</dbReference>
<dbReference type="GO" id="GO:0140647">
    <property type="term" value="P:P450-containing electron transport chain"/>
    <property type="evidence" value="ECO:0007669"/>
    <property type="project" value="InterPro"/>
</dbReference>
<keyword evidence="11" id="KW-1185">Reference proteome</keyword>
<dbReference type="EMBL" id="CM000616">
    <property type="protein sequence ID" value="EEC46643.1"/>
    <property type="molecule type" value="Genomic_DNA"/>
</dbReference>
<dbReference type="PANTHER" id="PTHR23426">
    <property type="entry name" value="FERREDOXIN/ADRENODOXIN"/>
    <property type="match status" value="1"/>
</dbReference>
<reference evidence="11" key="2">
    <citation type="submission" date="2008-08" db="EMBL/GenBank/DDBJ databases">
        <authorList>
            <consortium name="Diatom Consortium"/>
            <person name="Grigoriev I."/>
            <person name="Grimwood J."/>
            <person name="Kuo A."/>
            <person name="Otillar R.P."/>
            <person name="Salamov A."/>
            <person name="Detter J.C."/>
            <person name="Lindquist E."/>
            <person name="Shapiro H."/>
            <person name="Lucas S."/>
            <person name="Glavina del Rio T."/>
            <person name="Pitluck S."/>
            <person name="Rokhsar D."/>
            <person name="Bowler C."/>
        </authorList>
    </citation>
    <scope>GENOME REANNOTATION</scope>
    <source>
        <strain evidence="11">CCAP 1055/1</strain>
    </source>
</reference>
<dbReference type="KEGG" id="pti:PHATRDRAFT_47716"/>
<dbReference type="PaxDb" id="2850-Phatr14307"/>
<evidence type="ECO:0000256" key="8">
    <source>
        <dbReference type="SAM" id="SignalP"/>
    </source>
</evidence>
<dbReference type="Pfam" id="PF00111">
    <property type="entry name" value="Fer2"/>
    <property type="match status" value="1"/>
</dbReference>
<keyword evidence="4" id="KW-0408">Iron</keyword>
<feature type="chain" id="PRO_5002852913" description="2Fe-2S ferredoxin-type domain-containing protein" evidence="8">
    <location>
        <begin position="21"/>
        <end position="304"/>
    </location>
</feature>
<dbReference type="InterPro" id="IPR036010">
    <property type="entry name" value="2Fe-2S_ferredoxin-like_sf"/>
</dbReference>
<comment type="similarity">
    <text evidence="1">Belongs to the adrenodoxin/putidaredoxin family.</text>
</comment>
<dbReference type="GO" id="GO:0051537">
    <property type="term" value="F:2 iron, 2 sulfur cluster binding"/>
    <property type="evidence" value="ECO:0007669"/>
    <property type="project" value="UniProtKB-KW"/>
</dbReference>
<dbReference type="SUPFAM" id="SSF54292">
    <property type="entry name" value="2Fe-2S ferredoxin-like"/>
    <property type="match status" value="1"/>
</dbReference>
<dbReference type="AlphaFoldDB" id="B7G4M9"/>
<feature type="region of interest" description="Disordered" evidence="7">
    <location>
        <begin position="54"/>
        <end position="75"/>
    </location>
</feature>
<evidence type="ECO:0000256" key="7">
    <source>
        <dbReference type="SAM" id="MobiDB-lite"/>
    </source>
</evidence>
<protein>
    <recommendedName>
        <fullName evidence="9">2Fe-2S ferredoxin-type domain-containing protein</fullName>
    </recommendedName>
</protein>
<evidence type="ECO:0000256" key="5">
    <source>
        <dbReference type="ARBA" id="ARBA00023014"/>
    </source>
</evidence>
<dbReference type="GO" id="GO:0005739">
    <property type="term" value="C:mitochondrion"/>
    <property type="evidence" value="ECO:0007669"/>
    <property type="project" value="TreeGrafter"/>
</dbReference>
<keyword evidence="3" id="KW-0479">Metal-binding</keyword>
<evidence type="ECO:0000256" key="4">
    <source>
        <dbReference type="ARBA" id="ARBA00023004"/>
    </source>
</evidence>
<dbReference type="GeneID" id="7202898"/>
<evidence type="ECO:0000256" key="6">
    <source>
        <dbReference type="ARBA" id="ARBA00034078"/>
    </source>
</evidence>
<gene>
    <name evidence="10" type="ORF">PHATRDRAFT_47716</name>
</gene>
<dbReference type="eggNOG" id="ENOG502S5MT">
    <property type="taxonomic scope" value="Eukaryota"/>
</dbReference>
<keyword evidence="2" id="KW-0001">2Fe-2S</keyword>
<dbReference type="InParanoid" id="B7G4M9"/>
<reference evidence="10 11" key="1">
    <citation type="journal article" date="2008" name="Nature">
        <title>The Phaeodactylum genome reveals the evolutionary history of diatom genomes.</title>
        <authorList>
            <person name="Bowler C."/>
            <person name="Allen A.E."/>
            <person name="Badger J.H."/>
            <person name="Grimwood J."/>
            <person name="Jabbari K."/>
            <person name="Kuo A."/>
            <person name="Maheswari U."/>
            <person name="Martens C."/>
            <person name="Maumus F."/>
            <person name="Otillar R.P."/>
            <person name="Rayko E."/>
            <person name="Salamov A."/>
            <person name="Vandepoele K."/>
            <person name="Beszteri B."/>
            <person name="Gruber A."/>
            <person name="Heijde M."/>
            <person name="Katinka M."/>
            <person name="Mock T."/>
            <person name="Valentin K."/>
            <person name="Verret F."/>
            <person name="Berges J.A."/>
            <person name="Brownlee C."/>
            <person name="Cadoret J.P."/>
            <person name="Chiovitti A."/>
            <person name="Choi C.J."/>
            <person name="Coesel S."/>
            <person name="De Martino A."/>
            <person name="Detter J.C."/>
            <person name="Durkin C."/>
            <person name="Falciatore A."/>
            <person name="Fournet J."/>
            <person name="Haruta M."/>
            <person name="Huysman M.J."/>
            <person name="Jenkins B.D."/>
            <person name="Jiroutova K."/>
            <person name="Jorgensen R.E."/>
            <person name="Joubert Y."/>
            <person name="Kaplan A."/>
            <person name="Kroger N."/>
            <person name="Kroth P.G."/>
            <person name="La Roche J."/>
            <person name="Lindquist E."/>
            <person name="Lommer M."/>
            <person name="Martin-Jezequel V."/>
            <person name="Lopez P.J."/>
            <person name="Lucas S."/>
            <person name="Mangogna M."/>
            <person name="McGinnis K."/>
            <person name="Medlin L.K."/>
            <person name="Montsant A."/>
            <person name="Oudot-Le Secq M.P."/>
            <person name="Napoli C."/>
            <person name="Obornik M."/>
            <person name="Parker M.S."/>
            <person name="Petit J.L."/>
            <person name="Porcel B.M."/>
            <person name="Poulsen N."/>
            <person name="Robison M."/>
            <person name="Rychlewski L."/>
            <person name="Rynearson T.A."/>
            <person name="Schmutz J."/>
            <person name="Shapiro H."/>
            <person name="Siaut M."/>
            <person name="Stanley M."/>
            <person name="Sussman M.R."/>
            <person name="Taylor A.R."/>
            <person name="Vardi A."/>
            <person name="von Dassow P."/>
            <person name="Vyverman W."/>
            <person name="Willis A."/>
            <person name="Wyrwicz L.S."/>
            <person name="Rokhsar D.S."/>
            <person name="Weissenbach J."/>
            <person name="Armbrust E.V."/>
            <person name="Green B.R."/>
            <person name="Van de Peer Y."/>
            <person name="Grigoriev I.V."/>
        </authorList>
    </citation>
    <scope>NUCLEOTIDE SEQUENCE [LARGE SCALE GENOMIC DNA]</scope>
    <source>
        <strain evidence="10 11">CCAP 1055/1</strain>
    </source>
</reference>
<dbReference type="CDD" id="cd00207">
    <property type="entry name" value="fer2"/>
    <property type="match status" value="1"/>
</dbReference>
<dbReference type="Gene3D" id="3.10.20.30">
    <property type="match status" value="1"/>
</dbReference>
<dbReference type="InterPro" id="IPR012675">
    <property type="entry name" value="Beta-grasp_dom_sf"/>
</dbReference>
<evidence type="ECO:0000256" key="1">
    <source>
        <dbReference type="ARBA" id="ARBA00010914"/>
    </source>
</evidence>
<proteinExistence type="inferred from homology"/>